<keyword evidence="2" id="KW-0472">Membrane</keyword>
<sequence>MALRAPARRAPAPRARALSMATQTLELVIEPQIRRFPVHRYRGAALGVLILGIAAFFAVREIAQMEPLLAAQGSNAVRAVLYELPNGGELRVPIEPGTDVVRFVAHAYRRGDLSLSPRVVHLVVSGRGEHAARTEELHLEAPGLCSRVTPEESALQVGDPMPFEIDVHDLGVGELSVKLVTVDGADGLLARAYRREQLSNAEAAIRDAALARSRKDELARSAWELGWDDLTALEREAILRTRWHKLGALRGATHELRSASVVMSPPPRREIVARRDELLGRVPLHGDERIALRLHPGARLRVASEESTTLHVLTRDALGVEQETTAQADAEIGPFGDLRSVEVQANRDGSVEVGASSAAQVDWFGWTDAYRATVRLPVEVESSDAARVLRVTVRRPMDRSDASMAATDVRIAVKGPKTALSQTFRARRPRSRIDRYEGEGLSEAPSDGAVFYVVLLRGMTASIVPLEGALDVSLAELDESAPALPLGLRRTPEPASRPFVPRRPSNAAAFEPDAHEVVRTARWIPPVTAHPGVALGHAKHGRGERILRDAKTFEVLGDGGFELENDGRRPLVVPIVALSNTTTTLTIQAERGAEPPRPGLREAWTLPRTMEVPAGEATRAAFVIGEDIPPGRLRLRITRMDELDGHSDGHRARVLVHLPWAITNRRAAGPRWVSGSFEE</sequence>
<keyword evidence="2" id="KW-1133">Transmembrane helix</keyword>
<dbReference type="Proteomes" id="UP001374803">
    <property type="component" value="Chromosome"/>
</dbReference>
<feature type="transmembrane region" description="Helical" evidence="2">
    <location>
        <begin position="41"/>
        <end position="59"/>
    </location>
</feature>
<feature type="region of interest" description="Disordered" evidence="1">
    <location>
        <begin position="485"/>
        <end position="505"/>
    </location>
</feature>
<organism evidence="3 4">
    <name type="scientific">Pendulispora rubella</name>
    <dbReference type="NCBI Taxonomy" id="2741070"/>
    <lineage>
        <taxon>Bacteria</taxon>
        <taxon>Pseudomonadati</taxon>
        <taxon>Myxococcota</taxon>
        <taxon>Myxococcia</taxon>
        <taxon>Myxococcales</taxon>
        <taxon>Sorangiineae</taxon>
        <taxon>Pendulisporaceae</taxon>
        <taxon>Pendulispora</taxon>
    </lineage>
</organism>
<reference evidence="3" key="1">
    <citation type="submission" date="2021-12" db="EMBL/GenBank/DDBJ databases">
        <title>Discovery of the Pendulisporaceae a myxobacterial family with distinct sporulation behavior and unique specialized metabolism.</title>
        <authorList>
            <person name="Garcia R."/>
            <person name="Popoff A."/>
            <person name="Bader C.D."/>
            <person name="Loehr J."/>
            <person name="Walesch S."/>
            <person name="Walt C."/>
            <person name="Boldt J."/>
            <person name="Bunk B."/>
            <person name="Haeckl F.J.F.P.J."/>
            <person name="Gunesch A.P."/>
            <person name="Birkelbach J."/>
            <person name="Nuebel U."/>
            <person name="Pietschmann T."/>
            <person name="Bach T."/>
            <person name="Mueller R."/>
        </authorList>
    </citation>
    <scope>NUCLEOTIDE SEQUENCE</scope>
    <source>
        <strain evidence="3">MSr11367</strain>
    </source>
</reference>
<evidence type="ECO:0008006" key="5">
    <source>
        <dbReference type="Google" id="ProtNLM"/>
    </source>
</evidence>
<proteinExistence type="predicted"/>
<gene>
    <name evidence="3" type="ORF">LVJ94_46385</name>
</gene>
<dbReference type="EMBL" id="CP089983">
    <property type="protein sequence ID" value="WXB04320.1"/>
    <property type="molecule type" value="Genomic_DNA"/>
</dbReference>
<protein>
    <recommendedName>
        <fullName evidence="5">DUF4139 domain-containing protein</fullName>
    </recommendedName>
</protein>
<keyword evidence="2" id="KW-0812">Transmembrane</keyword>
<evidence type="ECO:0000256" key="1">
    <source>
        <dbReference type="SAM" id="MobiDB-lite"/>
    </source>
</evidence>
<name>A0ABZ2L542_9BACT</name>
<dbReference type="RefSeq" id="WP_394833959.1">
    <property type="nucleotide sequence ID" value="NZ_CP089929.1"/>
</dbReference>
<evidence type="ECO:0000313" key="3">
    <source>
        <dbReference type="EMBL" id="WXB04320.1"/>
    </source>
</evidence>
<evidence type="ECO:0000256" key="2">
    <source>
        <dbReference type="SAM" id="Phobius"/>
    </source>
</evidence>
<evidence type="ECO:0000313" key="4">
    <source>
        <dbReference type="Proteomes" id="UP001374803"/>
    </source>
</evidence>
<keyword evidence="4" id="KW-1185">Reference proteome</keyword>
<accession>A0ABZ2L542</accession>